<dbReference type="InterPro" id="IPR051214">
    <property type="entry name" value="GH32_Enzymes"/>
</dbReference>
<dbReference type="NCBIfam" id="TIGR01322">
    <property type="entry name" value="scrB_fam"/>
    <property type="match status" value="1"/>
</dbReference>
<dbReference type="Pfam" id="PF08244">
    <property type="entry name" value="Glyco_hydro_32C"/>
    <property type="match status" value="1"/>
</dbReference>
<accession>C7XVJ5</accession>
<keyword evidence="6 8" id="KW-0326">Glycosidase</keyword>
<dbReference type="SUPFAM" id="SSF49899">
    <property type="entry name" value="Concanavalin A-like lectins/glucanases"/>
    <property type="match status" value="1"/>
</dbReference>
<evidence type="ECO:0000256" key="1">
    <source>
        <dbReference type="ARBA" id="ARBA00004914"/>
    </source>
</evidence>
<dbReference type="InterPro" id="IPR013320">
    <property type="entry name" value="ConA-like_dom_sf"/>
</dbReference>
<comment type="subcellular location">
    <subcellularLocation>
        <location evidence="9">Cytoplasm</location>
    </subcellularLocation>
</comment>
<evidence type="ECO:0000259" key="10">
    <source>
        <dbReference type="Pfam" id="PF00251"/>
    </source>
</evidence>
<evidence type="ECO:0000256" key="9">
    <source>
        <dbReference type="RuleBase" id="RU365015"/>
    </source>
</evidence>
<evidence type="ECO:0000313" key="13">
    <source>
        <dbReference type="Proteomes" id="UP000003987"/>
    </source>
</evidence>
<dbReference type="InterPro" id="IPR013189">
    <property type="entry name" value="Glyco_hydro_32_C"/>
</dbReference>
<keyword evidence="5 8" id="KW-0378">Hydrolase</keyword>
<dbReference type="Gene3D" id="2.60.120.560">
    <property type="entry name" value="Exo-inulinase, domain 1"/>
    <property type="match status" value="1"/>
</dbReference>
<dbReference type="HOGENOM" id="CLU_001528_7_1_9"/>
<dbReference type="UniPathway" id="UPA00238"/>
<dbReference type="InterPro" id="IPR023296">
    <property type="entry name" value="Glyco_hydro_beta-prop_sf"/>
</dbReference>
<dbReference type="InterPro" id="IPR001362">
    <property type="entry name" value="Glyco_hydro_32"/>
</dbReference>
<dbReference type="PANTHER" id="PTHR43101:SF1">
    <property type="entry name" value="BETA-FRUCTOSIDASE"/>
    <property type="match status" value="1"/>
</dbReference>
<organism evidence="12 13">
    <name type="scientific">Limosilactobacillus coleohominis 101-4-CHN</name>
    <dbReference type="NCBI Taxonomy" id="575594"/>
    <lineage>
        <taxon>Bacteria</taxon>
        <taxon>Bacillati</taxon>
        <taxon>Bacillota</taxon>
        <taxon>Bacilli</taxon>
        <taxon>Lactobacillales</taxon>
        <taxon>Lactobacillaceae</taxon>
        <taxon>Limosilactobacillus</taxon>
    </lineage>
</organism>
<evidence type="ECO:0000256" key="5">
    <source>
        <dbReference type="ARBA" id="ARBA00022801"/>
    </source>
</evidence>
<dbReference type="EMBL" id="GG698803">
    <property type="protein sequence ID" value="EEU30361.1"/>
    <property type="molecule type" value="Genomic_DNA"/>
</dbReference>
<keyword evidence="9" id="KW-0119">Carbohydrate metabolism</keyword>
<name>C7XVJ5_9LACO</name>
<dbReference type="STRING" id="575594.HMPREF0501_00739"/>
<dbReference type="SMART" id="SM00640">
    <property type="entry name" value="Glyco_32"/>
    <property type="match status" value="1"/>
</dbReference>
<dbReference type="SUPFAM" id="SSF75005">
    <property type="entry name" value="Arabinanase/levansucrase/invertase"/>
    <property type="match status" value="1"/>
</dbReference>
<protein>
    <recommendedName>
        <fullName evidence="4 8">Sucrose-6-phosphate hydrolase</fullName>
        <ecNumber evidence="3 8">3.2.1.26</ecNumber>
    </recommendedName>
    <alternativeName>
        <fullName evidence="7 9">Invertase</fullName>
    </alternativeName>
</protein>
<proteinExistence type="inferred from homology"/>
<evidence type="ECO:0000256" key="4">
    <source>
        <dbReference type="ARBA" id="ARBA00019623"/>
    </source>
</evidence>
<keyword evidence="13" id="KW-1185">Reference proteome</keyword>
<dbReference type="AlphaFoldDB" id="C7XVJ5"/>
<dbReference type="GO" id="GO:0005737">
    <property type="term" value="C:cytoplasm"/>
    <property type="evidence" value="ECO:0007669"/>
    <property type="project" value="UniProtKB-SubCell"/>
</dbReference>
<evidence type="ECO:0000259" key="11">
    <source>
        <dbReference type="Pfam" id="PF08244"/>
    </source>
</evidence>
<dbReference type="GO" id="GO:0005985">
    <property type="term" value="P:sucrose metabolic process"/>
    <property type="evidence" value="ECO:0007669"/>
    <property type="project" value="UniProtKB-UniPathway"/>
</dbReference>
<dbReference type="CDD" id="cd18623">
    <property type="entry name" value="GH32_ScrB-like"/>
    <property type="match status" value="1"/>
</dbReference>
<dbReference type="EC" id="3.2.1.26" evidence="3 8"/>
<dbReference type="OrthoDB" id="9759709at2"/>
<comment type="similarity">
    <text evidence="2 8">Belongs to the glycosyl hydrolase 32 family.</text>
</comment>
<evidence type="ECO:0000256" key="6">
    <source>
        <dbReference type="ARBA" id="ARBA00023295"/>
    </source>
</evidence>
<evidence type="ECO:0000256" key="3">
    <source>
        <dbReference type="ARBA" id="ARBA00012758"/>
    </source>
</evidence>
<dbReference type="Gene3D" id="2.115.10.20">
    <property type="entry name" value="Glycosyl hydrolase domain, family 43"/>
    <property type="match status" value="1"/>
</dbReference>
<dbReference type="eggNOG" id="COG1621">
    <property type="taxonomic scope" value="Bacteria"/>
</dbReference>
<dbReference type="Pfam" id="PF00251">
    <property type="entry name" value="Glyco_hydro_32N"/>
    <property type="match status" value="1"/>
</dbReference>
<dbReference type="RefSeq" id="WP_006916544.1">
    <property type="nucleotide sequence ID" value="NZ_GG698803.1"/>
</dbReference>
<feature type="domain" description="Glycosyl hydrolase family 32 C-terminal" evidence="11">
    <location>
        <begin position="362"/>
        <end position="475"/>
    </location>
</feature>
<dbReference type="GO" id="GO:0004564">
    <property type="term" value="F:beta-fructofuranosidase activity"/>
    <property type="evidence" value="ECO:0007669"/>
    <property type="project" value="UniProtKB-EC"/>
</dbReference>
<comment type="catalytic activity">
    <reaction evidence="8">
        <text>Hydrolysis of terminal non-reducing beta-D-fructofuranoside residues in beta-D-fructofuranosides.</text>
        <dbReference type="EC" id="3.2.1.26"/>
    </reaction>
</comment>
<dbReference type="Proteomes" id="UP000003987">
    <property type="component" value="Unassembled WGS sequence"/>
</dbReference>
<gene>
    <name evidence="12" type="ORF">HMPREF0501_00739</name>
</gene>
<dbReference type="PROSITE" id="PS00609">
    <property type="entry name" value="GLYCOSYL_HYDROL_F32"/>
    <property type="match status" value="1"/>
</dbReference>
<comment type="pathway">
    <text evidence="1 9">Glycan biosynthesis; sucrose metabolism.</text>
</comment>
<dbReference type="InterPro" id="IPR018053">
    <property type="entry name" value="Glyco_hydro_32_AS"/>
</dbReference>
<dbReference type="PANTHER" id="PTHR43101">
    <property type="entry name" value="BETA-FRUCTOSIDASE"/>
    <property type="match status" value="1"/>
</dbReference>
<reference evidence="12 13" key="1">
    <citation type="submission" date="2009-06" db="EMBL/GenBank/DDBJ databases">
        <title>The Genome Sequence of Lactobacillus coleohominis strain 101-4-CHN.</title>
        <authorList>
            <consortium name="The Broad Institute Genome Sequencing Platform"/>
            <person name="Ward D."/>
            <person name="Young S.K."/>
            <person name="Zeng Q."/>
            <person name="Koehrsen M."/>
            <person name="Alvarado L."/>
            <person name="Berlin A."/>
            <person name="Borenstein D."/>
            <person name="Chen Z."/>
            <person name="Engels R."/>
            <person name="Freedman E."/>
            <person name="Gellesch M."/>
            <person name="Goldberg J."/>
            <person name="Griggs A."/>
            <person name="Gujja S."/>
            <person name="Heiman D."/>
            <person name="Hepburn T."/>
            <person name="Howarth C."/>
            <person name="Jen D."/>
            <person name="Larson L."/>
            <person name="Lewis B."/>
            <person name="Mehta T."/>
            <person name="Park D."/>
            <person name="Pearson M."/>
            <person name="Roberts A."/>
            <person name="Saif S."/>
            <person name="Shea T."/>
            <person name="Shenoy N."/>
            <person name="Sisk P."/>
            <person name="Stolte C."/>
            <person name="Sykes S."/>
            <person name="Walk T."/>
            <person name="White J."/>
            <person name="Yandava C."/>
            <person name="Liu Y."/>
            <person name="Xu Q."/>
            <person name="Lander E."/>
            <person name="Nusbaum C."/>
            <person name="Galagan J."/>
            <person name="Birren B."/>
        </authorList>
    </citation>
    <scope>NUCLEOTIDE SEQUENCE [LARGE SCALE GENOMIC DNA]</scope>
    <source>
        <strain evidence="12 13">101-4-CHN</strain>
    </source>
</reference>
<dbReference type="InterPro" id="IPR006232">
    <property type="entry name" value="Suc6P_hydrolase"/>
</dbReference>
<evidence type="ECO:0000256" key="2">
    <source>
        <dbReference type="ARBA" id="ARBA00009902"/>
    </source>
</evidence>
<dbReference type="InterPro" id="IPR013148">
    <property type="entry name" value="Glyco_hydro_32_N"/>
</dbReference>
<sequence length="491" mass="55808">MEWTREERYRPYQQYSALELLHLQAAADNSPEQLRYHIRPSSGLLNDPNGFSYFNHAWHVFYQSFPFGATHGLKSWMHMQSTDLVHWHSRGLALTPDNEYDSHGAYSGSAKQIGDRLFLMYTGNHRDQDWNRTPFQLGAWMNQNNQVTKLKQPLFRNPDYISEHFRDPQLLEYDGKYYALLGAQDAKTETGHLALWASDDLQDGWHDVGLTNFTPYPMGYMIECPNLVMIDDHAVLIFCPQGLEQKITHYDNIYPNTYIIGDEFDFENATLKGSSQVPVNLDEGFDVYATQAFNAPDGTAYAISWVGLPDINYPTDEQTWANCLSQVKELHIRNGQLYQQPVAAMTNLRDPKGTKVFSNRTSIIDDHAGQQCELNLTISADQTGVLHLAANEDLSASLQIQFDTNTGALTVDRSRVGATVAKKYGTTRSIKLPAHQDLKLQIFLDHSLAEIFVNDGEQVLTLRYFADQQHQKIAFAQPINATGSLYQLKNI</sequence>
<comment type="function">
    <text evidence="9">Enables the bacterium to metabolize sucrose as a sole carbon source.</text>
</comment>
<evidence type="ECO:0000256" key="8">
    <source>
        <dbReference type="RuleBase" id="RU362110"/>
    </source>
</evidence>
<evidence type="ECO:0000313" key="12">
    <source>
        <dbReference type="EMBL" id="EEU30361.1"/>
    </source>
</evidence>
<feature type="domain" description="Glycosyl hydrolase family 32 N-terminal" evidence="10">
    <location>
        <begin position="37"/>
        <end position="341"/>
    </location>
</feature>
<evidence type="ECO:0000256" key="7">
    <source>
        <dbReference type="ARBA" id="ARBA00033367"/>
    </source>
</evidence>
<keyword evidence="9" id="KW-0963">Cytoplasm</keyword>